<accession>A0A7K1GE26</accession>
<organism evidence="1 2">
    <name type="scientific">Winogradskyella ouciana</name>
    <dbReference type="NCBI Taxonomy" id="2608631"/>
    <lineage>
        <taxon>Bacteria</taxon>
        <taxon>Pseudomonadati</taxon>
        <taxon>Bacteroidota</taxon>
        <taxon>Flavobacteriia</taxon>
        <taxon>Flavobacteriales</taxon>
        <taxon>Flavobacteriaceae</taxon>
        <taxon>Winogradskyella</taxon>
    </lineage>
</organism>
<gene>
    <name evidence="1" type="ORF">F1003_11440</name>
</gene>
<dbReference type="RefSeq" id="WP_155089562.1">
    <property type="nucleotide sequence ID" value="NZ_WJYA01000006.1"/>
</dbReference>
<reference evidence="1 2" key="1">
    <citation type="submission" date="2019-11" db="EMBL/GenBank/DDBJ databases">
        <title>Winogradskyella ouciana sp. nov., isolated from the hadal seawater of the Mariana Trench.</title>
        <authorList>
            <person name="Liu R."/>
        </authorList>
    </citation>
    <scope>NUCLEOTIDE SEQUENCE [LARGE SCALE GENOMIC DNA]</scope>
    <source>
        <strain evidence="1 2">ZXX205</strain>
    </source>
</reference>
<dbReference type="Gene3D" id="1.10.30.50">
    <property type="match status" value="1"/>
</dbReference>
<sequence length="350" mass="41153">MIYIDKNSPEIIDAVNQHWSIIECRITKKLNAKKCSNSGCQVCKSTQNHTYKSSKAVVKRVKDFLFKQAKLETIICEEPEDILKTNDDLYKFVLAKTDYNKLKKYFSLSGNERKSSTYDKINNLLYDLSKGFDYDWFTGLKSEDSYSAYHLSDSLNMRSCVYCNRTYTTTIRDRKKGKLMRPQFDHWFPKSKFPLLSLSFYNLIPSCYTCNSSVKSDTILELKKHIHPYVDSGQTNEFAFNYFFQKSLDKYKVYVEFDTNGSRKSHDTIKQLKIDQMYNAHLSELGDLIKIKEAYSDTYIQKIQELFPSIKLSKNEIYRILFGTELDAKDFHKRPLSKFKHDILKKLKII</sequence>
<dbReference type="Proteomes" id="UP000447545">
    <property type="component" value="Unassembled WGS sequence"/>
</dbReference>
<protein>
    <recommendedName>
        <fullName evidence="3">HNH endonuclease</fullName>
    </recommendedName>
</protein>
<comment type="caution">
    <text evidence="1">The sequence shown here is derived from an EMBL/GenBank/DDBJ whole genome shotgun (WGS) entry which is preliminary data.</text>
</comment>
<proteinExistence type="predicted"/>
<dbReference type="EMBL" id="WJYA01000006">
    <property type="protein sequence ID" value="MTE27546.1"/>
    <property type="molecule type" value="Genomic_DNA"/>
</dbReference>
<keyword evidence="2" id="KW-1185">Reference proteome</keyword>
<evidence type="ECO:0000313" key="2">
    <source>
        <dbReference type="Proteomes" id="UP000447545"/>
    </source>
</evidence>
<evidence type="ECO:0000313" key="1">
    <source>
        <dbReference type="EMBL" id="MTE27546.1"/>
    </source>
</evidence>
<evidence type="ECO:0008006" key="3">
    <source>
        <dbReference type="Google" id="ProtNLM"/>
    </source>
</evidence>
<name>A0A7K1GE26_9FLAO</name>
<dbReference type="AlphaFoldDB" id="A0A7K1GE26"/>